<keyword evidence="6" id="KW-0472">Membrane</keyword>
<dbReference type="GO" id="GO:0022857">
    <property type="term" value="F:transmembrane transporter activity"/>
    <property type="evidence" value="ECO:0007669"/>
    <property type="project" value="InterPro"/>
</dbReference>
<accession>A0A0P1NVS1</accession>
<evidence type="ECO:0000256" key="6">
    <source>
        <dbReference type="ARBA" id="ARBA00023136"/>
    </source>
</evidence>
<evidence type="ECO:0000256" key="3">
    <source>
        <dbReference type="ARBA" id="ARBA00022475"/>
    </source>
</evidence>
<evidence type="ECO:0000256" key="2">
    <source>
        <dbReference type="ARBA" id="ARBA00005811"/>
    </source>
</evidence>
<dbReference type="Gene3D" id="3.30.420.270">
    <property type="match status" value="1"/>
</dbReference>
<organism evidence="8 9">
    <name type="scientific">Candidatus Chryseopegocella kryptomonas</name>
    <dbReference type="NCBI Taxonomy" id="1633643"/>
    <lineage>
        <taxon>Bacteria</taxon>
        <taxon>Pseudomonadati</taxon>
        <taxon>Candidatus Kryptoniota</taxon>
        <taxon>Candidatus Chryseopegocella</taxon>
    </lineage>
</organism>
<keyword evidence="7" id="KW-0813">Transport</keyword>
<evidence type="ECO:0000313" key="9">
    <source>
        <dbReference type="Proteomes" id="UP000199197"/>
    </source>
</evidence>
<keyword evidence="7" id="KW-0653">Protein transport</keyword>
<dbReference type="Pfam" id="PF02472">
    <property type="entry name" value="ExbD"/>
    <property type="match status" value="1"/>
</dbReference>
<evidence type="ECO:0000256" key="4">
    <source>
        <dbReference type="ARBA" id="ARBA00022692"/>
    </source>
</evidence>
<protein>
    <submittedName>
        <fullName evidence="8">Biopolymer transport protein ExbD</fullName>
    </submittedName>
</protein>
<dbReference type="PANTHER" id="PTHR30558:SF3">
    <property type="entry name" value="BIOPOLYMER TRANSPORT PROTEIN EXBD-RELATED"/>
    <property type="match status" value="1"/>
</dbReference>
<dbReference type="EMBL" id="CZVW01000015">
    <property type="protein sequence ID" value="CUT03284.1"/>
    <property type="molecule type" value="Genomic_DNA"/>
</dbReference>
<reference evidence="9" key="1">
    <citation type="submission" date="2015-11" db="EMBL/GenBank/DDBJ databases">
        <authorList>
            <person name="Varghese N."/>
        </authorList>
    </citation>
    <scope>NUCLEOTIDE SEQUENCE [LARGE SCALE GENOMIC DNA]</scope>
    <source>
        <strain evidence="9">JGI-23</strain>
    </source>
</reference>
<keyword evidence="5" id="KW-1133">Transmembrane helix</keyword>
<dbReference type="PANTHER" id="PTHR30558">
    <property type="entry name" value="EXBD MEMBRANE COMPONENT OF PMF-DRIVEN MACROMOLECULE IMPORT SYSTEM"/>
    <property type="match status" value="1"/>
</dbReference>
<sequence length="137" mass="16052">MKFKKKFGETKPRIPTASLPDVIFQLILFFMVTTTIKVYDVKVRYILPEAAAIEKIENKRLVSYIWVGRDGRIQIDDNIVQLDDIVDIMYRKRQENPNVIVSLRIDRDSKMGIVIDIQQRLRKADALRINYSALQKL</sequence>
<dbReference type="OrthoDB" id="9810103at2"/>
<dbReference type="RefSeq" id="WP_092350363.1">
    <property type="nucleotide sequence ID" value="NZ_CZVW01000015.1"/>
</dbReference>
<dbReference type="GO" id="GO:0015031">
    <property type="term" value="P:protein transport"/>
    <property type="evidence" value="ECO:0007669"/>
    <property type="project" value="UniProtKB-KW"/>
</dbReference>
<dbReference type="InterPro" id="IPR003400">
    <property type="entry name" value="ExbD"/>
</dbReference>
<evidence type="ECO:0000256" key="1">
    <source>
        <dbReference type="ARBA" id="ARBA00004162"/>
    </source>
</evidence>
<proteinExistence type="inferred from homology"/>
<keyword evidence="4 7" id="KW-0812">Transmembrane</keyword>
<evidence type="ECO:0000256" key="5">
    <source>
        <dbReference type="ARBA" id="ARBA00022989"/>
    </source>
</evidence>
<dbReference type="Proteomes" id="UP000199197">
    <property type="component" value="Unassembled WGS sequence"/>
</dbReference>
<comment type="similarity">
    <text evidence="2 7">Belongs to the ExbD/TolR family.</text>
</comment>
<evidence type="ECO:0000256" key="7">
    <source>
        <dbReference type="RuleBase" id="RU003879"/>
    </source>
</evidence>
<dbReference type="AlphaFoldDB" id="A0A0P1NVS1"/>
<dbReference type="GO" id="GO:0005886">
    <property type="term" value="C:plasma membrane"/>
    <property type="evidence" value="ECO:0007669"/>
    <property type="project" value="UniProtKB-SubCell"/>
</dbReference>
<keyword evidence="3" id="KW-1003">Cell membrane</keyword>
<evidence type="ECO:0000313" key="8">
    <source>
        <dbReference type="EMBL" id="CUT03284.1"/>
    </source>
</evidence>
<comment type="subcellular location">
    <subcellularLocation>
        <location evidence="1">Cell membrane</location>
        <topology evidence="1">Single-pass membrane protein</topology>
    </subcellularLocation>
    <subcellularLocation>
        <location evidence="7">Cell membrane</location>
        <topology evidence="7">Single-pass type II membrane protein</topology>
    </subcellularLocation>
</comment>
<name>A0A0P1NVS1_9BACT</name>
<gene>
    <name evidence="8" type="ORF">JGI23_01444</name>
</gene>
<keyword evidence="9" id="KW-1185">Reference proteome</keyword>